<proteinExistence type="predicted"/>
<name>A0ABS6UNH3_9PSEU</name>
<evidence type="ECO:0000313" key="3">
    <source>
        <dbReference type="Proteomes" id="UP000694287"/>
    </source>
</evidence>
<feature type="transmembrane region" description="Helical" evidence="1">
    <location>
        <begin position="99"/>
        <end position="120"/>
    </location>
</feature>
<feature type="transmembrane region" description="Helical" evidence="1">
    <location>
        <begin position="73"/>
        <end position="93"/>
    </location>
</feature>
<dbReference type="Proteomes" id="UP000694287">
    <property type="component" value="Unassembled WGS sequence"/>
</dbReference>
<comment type="caution">
    <text evidence="2">The sequence shown here is derived from an EMBL/GenBank/DDBJ whole genome shotgun (WGS) entry which is preliminary data.</text>
</comment>
<dbReference type="EMBL" id="JADQDK010000001">
    <property type="protein sequence ID" value="MBW0133803.1"/>
    <property type="molecule type" value="Genomic_DNA"/>
</dbReference>
<evidence type="ECO:0000313" key="2">
    <source>
        <dbReference type="EMBL" id="MBW0133803.1"/>
    </source>
</evidence>
<feature type="transmembrane region" description="Helical" evidence="1">
    <location>
        <begin position="173"/>
        <end position="194"/>
    </location>
</feature>
<feature type="transmembrane region" description="Helical" evidence="1">
    <location>
        <begin position="203"/>
        <end position="227"/>
    </location>
</feature>
<sequence length="279" mass="27913">MTGAVRATTGRLPAVLALLMAAQAATGLAVPGLYRDAGWIRAGWVGNDAVTLLVAVPLLVVTVVGVRRGSGRAALAQAGLLGYAGYNYAFYLFGATLNAMFPVYAALVVLSVTALIGAPAGDTGSGDEPSGIRVAGLLLTGIGAGLALVWLALWAGHVVADRPVPAGPDAFRLVAALDLTVMVPLLVSGGVLLWRRHPWGRRVAVLAGVQASLYLLVLAVNSAAAVLSGSVAAPGELPVWAGLLVPAAGATAVLLWGPAAGRGPTAVGHPVADPRVAAP</sequence>
<accession>A0ABS6UNH3</accession>
<keyword evidence="1" id="KW-1133">Transmembrane helix</keyword>
<feature type="transmembrane region" description="Helical" evidence="1">
    <location>
        <begin position="132"/>
        <end position="153"/>
    </location>
</feature>
<evidence type="ECO:0000256" key="1">
    <source>
        <dbReference type="SAM" id="Phobius"/>
    </source>
</evidence>
<protein>
    <submittedName>
        <fullName evidence="2">Uncharacterized protein</fullName>
    </submittedName>
</protein>
<keyword evidence="1" id="KW-0472">Membrane</keyword>
<feature type="transmembrane region" description="Helical" evidence="1">
    <location>
        <begin position="45"/>
        <end position="66"/>
    </location>
</feature>
<dbReference type="RefSeq" id="WP_218615873.1">
    <property type="nucleotide sequence ID" value="NZ_JADQDK010000001.1"/>
</dbReference>
<keyword evidence="1" id="KW-0812">Transmembrane</keyword>
<keyword evidence="3" id="KW-1185">Reference proteome</keyword>
<organism evidence="2 3">
    <name type="scientific">Pseudonocardia abyssalis</name>
    <dbReference type="NCBI Taxonomy" id="2792008"/>
    <lineage>
        <taxon>Bacteria</taxon>
        <taxon>Bacillati</taxon>
        <taxon>Actinomycetota</taxon>
        <taxon>Actinomycetes</taxon>
        <taxon>Pseudonocardiales</taxon>
        <taxon>Pseudonocardiaceae</taxon>
        <taxon>Pseudonocardia</taxon>
    </lineage>
</organism>
<gene>
    <name evidence="2" type="ORF">I4I81_06000</name>
</gene>
<reference evidence="2 3" key="1">
    <citation type="submission" date="2020-11" db="EMBL/GenBank/DDBJ databases">
        <title>Pseudonocardia abyssalis sp. nov. and Pseudonocardia oceani sp. nov., description and phylogenomic analysis of two novel actinomycetes isolated from the deep Southern Ocean.</title>
        <authorList>
            <person name="Parra J."/>
        </authorList>
    </citation>
    <scope>NUCLEOTIDE SEQUENCE [LARGE SCALE GENOMIC DNA]</scope>
    <source>
        <strain evidence="2 3">KRD-168</strain>
    </source>
</reference>
<feature type="transmembrane region" description="Helical" evidence="1">
    <location>
        <begin position="239"/>
        <end position="257"/>
    </location>
</feature>